<evidence type="ECO:0000256" key="3">
    <source>
        <dbReference type="ARBA" id="ARBA00022723"/>
    </source>
</evidence>
<dbReference type="Proteomes" id="UP001589654">
    <property type="component" value="Unassembled WGS sequence"/>
</dbReference>
<keyword evidence="8" id="KW-1185">Reference proteome</keyword>
<protein>
    <submittedName>
        <fullName evidence="7">Radical SAM/SPASM domain-containing protein</fullName>
    </submittedName>
</protein>
<dbReference type="PANTHER" id="PTHR11228:SF7">
    <property type="entry name" value="PQQA PEPTIDE CYCLASE"/>
    <property type="match status" value="1"/>
</dbReference>
<dbReference type="EMBL" id="JBHMEW010000067">
    <property type="protein sequence ID" value="MFB9213182.1"/>
    <property type="molecule type" value="Genomic_DNA"/>
</dbReference>
<reference evidence="7 8" key="1">
    <citation type="submission" date="2024-09" db="EMBL/GenBank/DDBJ databases">
        <authorList>
            <person name="Sun Q."/>
            <person name="Mori K."/>
        </authorList>
    </citation>
    <scope>NUCLEOTIDE SEQUENCE [LARGE SCALE GENOMIC DNA]</scope>
    <source>
        <strain evidence="7 8">CECT 7682</strain>
    </source>
</reference>
<evidence type="ECO:0000256" key="1">
    <source>
        <dbReference type="ARBA" id="ARBA00001966"/>
    </source>
</evidence>
<feature type="domain" description="Radical SAM core" evidence="6">
    <location>
        <begin position="115"/>
        <end position="337"/>
    </location>
</feature>
<dbReference type="InterPro" id="IPR058240">
    <property type="entry name" value="rSAM_sf"/>
</dbReference>
<evidence type="ECO:0000256" key="4">
    <source>
        <dbReference type="ARBA" id="ARBA00023004"/>
    </source>
</evidence>
<keyword evidence="5" id="KW-0411">Iron-sulfur</keyword>
<sequence length="406" mass="46572">MKTKEIVQSKIPDPRNQDAKIKAQKVILGFKKELVEFFVRLRILRIVFRHFQNPVKVLKILKTLDSNRRKISGPGRVNKFIKINGRYFWNLYIPGSNSLAFDRFFEAEINRISPIPGKTNRFSNIFIAFTKKCPLKCEHCFEWDVINKKEKLGLNDIQMIIKKFQLKGVAQFQITGGEPMLRVDDIVEMIQSSHKGTDFWVLTSGFNLTYANAQKLKQAGLTGVVISLDHFDPESHNLFRGFKKSYQWVEEAVRNSIASSLVTALSICVTKTFVSESNLMRYAELAKKLGVSFVQILEPKALGHYSGKDVQLAPEQEKILEEFYLKMNFDKRFRDFPIITYHGYYQRRVGCFGAGNRHLYIDTDGDLHPCPFCFSKTGNALDGSLDDSIAELQAKGCHSFNDSNIR</sequence>
<keyword evidence="2" id="KW-0949">S-adenosyl-L-methionine</keyword>
<dbReference type="RefSeq" id="WP_290248901.1">
    <property type="nucleotide sequence ID" value="NZ_JAUFQT010000002.1"/>
</dbReference>
<dbReference type="CDD" id="cd01335">
    <property type="entry name" value="Radical_SAM"/>
    <property type="match status" value="1"/>
</dbReference>
<organism evidence="7 8">
    <name type="scientific">Echinicola jeungdonensis</name>
    <dbReference type="NCBI Taxonomy" id="709343"/>
    <lineage>
        <taxon>Bacteria</taxon>
        <taxon>Pseudomonadati</taxon>
        <taxon>Bacteroidota</taxon>
        <taxon>Cytophagia</taxon>
        <taxon>Cytophagales</taxon>
        <taxon>Cyclobacteriaceae</taxon>
        <taxon>Echinicola</taxon>
    </lineage>
</organism>
<comment type="cofactor">
    <cofactor evidence="1">
        <name>[4Fe-4S] cluster</name>
        <dbReference type="ChEBI" id="CHEBI:49883"/>
    </cofactor>
</comment>
<name>A0ABV5J8L6_9BACT</name>
<keyword evidence="4" id="KW-0408">Iron</keyword>
<proteinExistence type="predicted"/>
<evidence type="ECO:0000313" key="7">
    <source>
        <dbReference type="EMBL" id="MFB9213182.1"/>
    </source>
</evidence>
<accession>A0ABV5J8L6</accession>
<dbReference type="PANTHER" id="PTHR11228">
    <property type="entry name" value="RADICAL SAM DOMAIN PROTEIN"/>
    <property type="match status" value="1"/>
</dbReference>
<dbReference type="InterPro" id="IPR013785">
    <property type="entry name" value="Aldolase_TIM"/>
</dbReference>
<dbReference type="PROSITE" id="PS51918">
    <property type="entry name" value="RADICAL_SAM"/>
    <property type="match status" value="1"/>
</dbReference>
<comment type="caution">
    <text evidence="7">The sequence shown here is derived from an EMBL/GenBank/DDBJ whole genome shotgun (WGS) entry which is preliminary data.</text>
</comment>
<evidence type="ECO:0000256" key="5">
    <source>
        <dbReference type="ARBA" id="ARBA00023014"/>
    </source>
</evidence>
<dbReference type="SFLD" id="SFLDG01386">
    <property type="entry name" value="main_SPASM_domain-containing"/>
    <property type="match status" value="1"/>
</dbReference>
<dbReference type="Gene3D" id="3.20.20.70">
    <property type="entry name" value="Aldolase class I"/>
    <property type="match status" value="1"/>
</dbReference>
<gene>
    <name evidence="7" type="ORF">ACFFUR_15295</name>
</gene>
<evidence type="ECO:0000259" key="6">
    <source>
        <dbReference type="PROSITE" id="PS51918"/>
    </source>
</evidence>
<dbReference type="SUPFAM" id="SSF102114">
    <property type="entry name" value="Radical SAM enzymes"/>
    <property type="match status" value="1"/>
</dbReference>
<dbReference type="SFLD" id="SFLDS00029">
    <property type="entry name" value="Radical_SAM"/>
    <property type="match status" value="1"/>
</dbReference>
<keyword evidence="3" id="KW-0479">Metal-binding</keyword>
<evidence type="ECO:0000313" key="8">
    <source>
        <dbReference type="Proteomes" id="UP001589654"/>
    </source>
</evidence>
<dbReference type="SFLD" id="SFLDG01067">
    <property type="entry name" value="SPASM/twitch_domain_containing"/>
    <property type="match status" value="1"/>
</dbReference>
<dbReference type="InterPro" id="IPR007197">
    <property type="entry name" value="rSAM"/>
</dbReference>
<dbReference type="InterPro" id="IPR050377">
    <property type="entry name" value="Radical_SAM_PqqE_MftC-like"/>
</dbReference>
<dbReference type="Pfam" id="PF04055">
    <property type="entry name" value="Radical_SAM"/>
    <property type="match status" value="1"/>
</dbReference>
<evidence type="ECO:0000256" key="2">
    <source>
        <dbReference type="ARBA" id="ARBA00022691"/>
    </source>
</evidence>